<comment type="similarity">
    <text evidence="6">Belongs to the protein kinase superfamily. STE Ser/Thr protein kinase family. MAP kinase kinase subfamily.</text>
</comment>
<dbReference type="Gene3D" id="3.30.200.20">
    <property type="entry name" value="Phosphorylase Kinase, domain 1"/>
    <property type="match status" value="1"/>
</dbReference>
<keyword evidence="4 10" id="KW-0418">Kinase</keyword>
<dbReference type="SMART" id="SM00220">
    <property type="entry name" value="S_TKc"/>
    <property type="match status" value="1"/>
</dbReference>
<keyword evidence="2 10" id="KW-0808">Transferase</keyword>
<dbReference type="STRING" id="741276.A0A2S5BF39"/>
<evidence type="ECO:0000256" key="5">
    <source>
        <dbReference type="ARBA" id="ARBA00022840"/>
    </source>
</evidence>
<evidence type="ECO:0000256" key="2">
    <source>
        <dbReference type="ARBA" id="ARBA00022679"/>
    </source>
</evidence>
<accession>A0A2S5BF39</accession>
<dbReference type="PANTHER" id="PTHR47448:SF1">
    <property type="entry name" value="SERINE_THREONINE-PROTEIN KINASE STE7 HOMOLOG"/>
    <property type="match status" value="1"/>
</dbReference>
<gene>
    <name evidence="10" type="ORF">BMF94_1544</name>
</gene>
<dbReference type="PROSITE" id="PS00107">
    <property type="entry name" value="PROTEIN_KINASE_ATP"/>
    <property type="match status" value="1"/>
</dbReference>
<name>A0A2S5BF39_9BASI</name>
<dbReference type="GO" id="GO:0004674">
    <property type="term" value="F:protein serine/threonine kinase activity"/>
    <property type="evidence" value="ECO:0007669"/>
    <property type="project" value="UniProtKB-KW"/>
</dbReference>
<dbReference type="OrthoDB" id="10252354at2759"/>
<feature type="compositionally biased region" description="Basic and acidic residues" evidence="8">
    <location>
        <begin position="401"/>
        <end position="423"/>
    </location>
</feature>
<dbReference type="FunFam" id="3.30.200.20:FF:000040">
    <property type="entry name" value="Dual specificity mitogen-activated protein kinase kinase"/>
    <property type="match status" value="1"/>
</dbReference>
<dbReference type="PROSITE" id="PS00108">
    <property type="entry name" value="PROTEIN_KINASE_ST"/>
    <property type="match status" value="1"/>
</dbReference>
<keyword evidence="5 7" id="KW-0067">ATP-binding</keyword>
<feature type="compositionally biased region" description="Low complexity" evidence="8">
    <location>
        <begin position="1"/>
        <end position="10"/>
    </location>
</feature>
<feature type="compositionally biased region" description="Gly residues" evidence="8">
    <location>
        <begin position="11"/>
        <end position="22"/>
    </location>
</feature>
<keyword evidence="3 7" id="KW-0547">Nucleotide-binding</keyword>
<dbReference type="InterPro" id="IPR000719">
    <property type="entry name" value="Prot_kinase_dom"/>
</dbReference>
<dbReference type="InterPro" id="IPR008271">
    <property type="entry name" value="Ser/Thr_kinase_AS"/>
</dbReference>
<evidence type="ECO:0000256" key="8">
    <source>
        <dbReference type="SAM" id="MobiDB-lite"/>
    </source>
</evidence>
<dbReference type="AlphaFoldDB" id="A0A2S5BF39"/>
<keyword evidence="11" id="KW-1185">Reference proteome</keyword>
<evidence type="ECO:0000259" key="9">
    <source>
        <dbReference type="PROSITE" id="PS50011"/>
    </source>
</evidence>
<dbReference type="SUPFAM" id="SSF56112">
    <property type="entry name" value="Protein kinase-like (PK-like)"/>
    <property type="match status" value="1"/>
</dbReference>
<proteinExistence type="inferred from homology"/>
<feature type="binding site" evidence="7">
    <location>
        <position position="186"/>
    </location>
    <ligand>
        <name>ATP</name>
        <dbReference type="ChEBI" id="CHEBI:30616"/>
    </ligand>
</feature>
<evidence type="ECO:0000313" key="10">
    <source>
        <dbReference type="EMBL" id="POY75387.1"/>
    </source>
</evidence>
<dbReference type="EMBL" id="PJQD01000016">
    <property type="protein sequence ID" value="POY75387.1"/>
    <property type="molecule type" value="Genomic_DNA"/>
</dbReference>
<dbReference type="Proteomes" id="UP000237144">
    <property type="component" value="Unassembled WGS sequence"/>
</dbReference>
<feature type="region of interest" description="Disordered" evidence="8">
    <location>
        <begin position="390"/>
        <end position="461"/>
    </location>
</feature>
<dbReference type="PROSITE" id="PS50011">
    <property type="entry name" value="PROTEIN_KINASE_DOM"/>
    <property type="match status" value="1"/>
</dbReference>
<keyword evidence="1" id="KW-0723">Serine/threonine-protein kinase</keyword>
<comment type="caution">
    <text evidence="10">The sequence shown here is derived from an EMBL/GenBank/DDBJ whole genome shotgun (WGS) entry which is preliminary data.</text>
</comment>
<feature type="compositionally biased region" description="Low complexity" evidence="8">
    <location>
        <begin position="112"/>
        <end position="129"/>
    </location>
</feature>
<sequence length="551" mass="59278">MDAAAGPSSSLGGGGGVDGVGEIGPTSGGLLARRGKNRNKKGLALGNEAAKPGTLMGSSAADLLQAPAVNPYHSQPSANGNGDPGSRPQPIQVAGSSRSNRTSIISVNSDGTSPLPTTPSLSSSSASSKSYHNRLNEQLATLELGVEFKIDLRNEDLKVLDELGCGNGGTVSRALHVPTKAIMAKKVVHIATSDTTRKQILRELQIMHDCSSPFIVSFYGAYLQDPHICMCMEYMDRGSLDAIYKKVGPIPEPILGKIALAVVSGLTYLYEVHKIMHRDVKPSNILLNSAGHIKICDFGVSGELTNSVADTFVGTSTYMSPERISGDPYTVKSDVWSLGITLVEIAIGRFPFSADADDDDDDDDDLDEGEDEADALARLSFADEARDQLDDLGEDTLSPVRPDKKRESIALAEKQRTAKRESRLLASRTSTDPRAPPPVPPRPRQRQKQLKKRDGVSLGGSGHQMSILELLQYIVNEPAPRLPAGRFSSMVEEFVDATLRKEPVGWDVRKKGPLPKEVARPTPKELLEYAWMRHAAADPTDVRAFARSIPA</sequence>
<dbReference type="EC" id="2.7.12.2" evidence="10"/>
<feature type="compositionally biased region" description="Polar residues" evidence="8">
    <location>
        <begin position="94"/>
        <end position="111"/>
    </location>
</feature>
<protein>
    <submittedName>
        <fullName evidence="10">Putative Mitogen-activated protein kinase kinase</fullName>
        <ecNumber evidence="10">2.7.12.2</ecNumber>
    </submittedName>
</protein>
<feature type="domain" description="Protein kinase" evidence="9">
    <location>
        <begin position="157"/>
        <end position="532"/>
    </location>
</feature>
<evidence type="ECO:0000256" key="7">
    <source>
        <dbReference type="PROSITE-ProRule" id="PRU10141"/>
    </source>
</evidence>
<feature type="region of interest" description="Disordered" evidence="8">
    <location>
        <begin position="1"/>
        <end position="129"/>
    </location>
</feature>
<dbReference type="InterPro" id="IPR050915">
    <property type="entry name" value="MAP_kinase_kinase"/>
</dbReference>
<dbReference type="GO" id="GO:0004708">
    <property type="term" value="F:MAP kinase kinase activity"/>
    <property type="evidence" value="ECO:0007669"/>
    <property type="project" value="UniProtKB-EC"/>
</dbReference>
<dbReference type="Pfam" id="PF00069">
    <property type="entry name" value="Pkinase"/>
    <property type="match status" value="1"/>
</dbReference>
<organism evidence="10 11">
    <name type="scientific">Rhodotorula taiwanensis</name>
    <dbReference type="NCBI Taxonomy" id="741276"/>
    <lineage>
        <taxon>Eukaryota</taxon>
        <taxon>Fungi</taxon>
        <taxon>Dikarya</taxon>
        <taxon>Basidiomycota</taxon>
        <taxon>Pucciniomycotina</taxon>
        <taxon>Microbotryomycetes</taxon>
        <taxon>Sporidiobolales</taxon>
        <taxon>Sporidiobolaceae</taxon>
        <taxon>Rhodotorula</taxon>
    </lineage>
</organism>
<dbReference type="InterPro" id="IPR011009">
    <property type="entry name" value="Kinase-like_dom_sf"/>
</dbReference>
<evidence type="ECO:0000313" key="11">
    <source>
        <dbReference type="Proteomes" id="UP000237144"/>
    </source>
</evidence>
<reference evidence="10 11" key="1">
    <citation type="journal article" date="2018" name="Front. Microbiol.">
        <title>Prospects for Fungal Bioremediation of Acidic Radioactive Waste Sites: Characterization and Genome Sequence of Rhodotorula taiwanensis MD1149.</title>
        <authorList>
            <person name="Tkavc R."/>
            <person name="Matrosova V.Y."/>
            <person name="Grichenko O.E."/>
            <person name="Gostincar C."/>
            <person name="Volpe R.P."/>
            <person name="Klimenkova P."/>
            <person name="Gaidamakova E.K."/>
            <person name="Zhou C.E."/>
            <person name="Stewart B.J."/>
            <person name="Lyman M.G."/>
            <person name="Malfatti S.A."/>
            <person name="Rubinfeld B."/>
            <person name="Courtot M."/>
            <person name="Singh J."/>
            <person name="Dalgard C.L."/>
            <person name="Hamilton T."/>
            <person name="Frey K.G."/>
            <person name="Gunde-Cimerman N."/>
            <person name="Dugan L."/>
            <person name="Daly M.J."/>
        </authorList>
    </citation>
    <scope>NUCLEOTIDE SEQUENCE [LARGE SCALE GENOMIC DNA]</scope>
    <source>
        <strain evidence="10 11">MD1149</strain>
    </source>
</reference>
<evidence type="ECO:0000256" key="1">
    <source>
        <dbReference type="ARBA" id="ARBA00022527"/>
    </source>
</evidence>
<evidence type="ECO:0000256" key="4">
    <source>
        <dbReference type="ARBA" id="ARBA00022777"/>
    </source>
</evidence>
<evidence type="ECO:0000256" key="6">
    <source>
        <dbReference type="ARBA" id="ARBA00038035"/>
    </source>
</evidence>
<dbReference type="GO" id="GO:0005524">
    <property type="term" value="F:ATP binding"/>
    <property type="evidence" value="ECO:0007669"/>
    <property type="project" value="UniProtKB-UniRule"/>
</dbReference>
<dbReference type="InterPro" id="IPR017441">
    <property type="entry name" value="Protein_kinase_ATP_BS"/>
</dbReference>
<dbReference type="Gene3D" id="1.10.510.10">
    <property type="entry name" value="Transferase(Phosphotransferase) domain 1"/>
    <property type="match status" value="1"/>
</dbReference>
<dbReference type="PANTHER" id="PTHR47448">
    <property type="entry name" value="DUAL SPECIFICITY MITOGEN-ACTIVATED PROTEIN KINASE KINASE DSOR1-LIKE PROTEIN"/>
    <property type="match status" value="1"/>
</dbReference>
<evidence type="ECO:0000256" key="3">
    <source>
        <dbReference type="ARBA" id="ARBA00022741"/>
    </source>
</evidence>